<proteinExistence type="predicted"/>
<feature type="region of interest" description="Disordered" evidence="1">
    <location>
        <begin position="1"/>
        <end position="24"/>
    </location>
</feature>
<organism evidence="2 3">
    <name type="scientific">Dreissena polymorpha</name>
    <name type="common">Zebra mussel</name>
    <name type="synonym">Mytilus polymorpha</name>
    <dbReference type="NCBI Taxonomy" id="45954"/>
    <lineage>
        <taxon>Eukaryota</taxon>
        <taxon>Metazoa</taxon>
        <taxon>Spiralia</taxon>
        <taxon>Lophotrochozoa</taxon>
        <taxon>Mollusca</taxon>
        <taxon>Bivalvia</taxon>
        <taxon>Autobranchia</taxon>
        <taxon>Heteroconchia</taxon>
        <taxon>Euheterodonta</taxon>
        <taxon>Imparidentia</taxon>
        <taxon>Neoheterodontei</taxon>
        <taxon>Myida</taxon>
        <taxon>Dreissenoidea</taxon>
        <taxon>Dreissenidae</taxon>
        <taxon>Dreissena</taxon>
    </lineage>
</organism>
<evidence type="ECO:0000256" key="1">
    <source>
        <dbReference type="SAM" id="MobiDB-lite"/>
    </source>
</evidence>
<comment type="caution">
    <text evidence="2">The sequence shown here is derived from an EMBL/GenBank/DDBJ whole genome shotgun (WGS) entry which is preliminary data.</text>
</comment>
<dbReference type="Proteomes" id="UP000828390">
    <property type="component" value="Unassembled WGS sequence"/>
</dbReference>
<keyword evidence="3" id="KW-1185">Reference proteome</keyword>
<evidence type="ECO:0000313" key="2">
    <source>
        <dbReference type="EMBL" id="KAH3707703.1"/>
    </source>
</evidence>
<sequence length="63" mass="7002">MAGNVPVFDDEEDPAAGSKGADFLGDTDETVLVKEYDSKDAAILKLFFMEELKRDFVGWVVKM</sequence>
<accession>A0A9D4BVK9</accession>
<dbReference type="AlphaFoldDB" id="A0A9D4BVK9"/>
<protein>
    <submittedName>
        <fullName evidence="2">Uncharacterized protein</fullName>
    </submittedName>
</protein>
<gene>
    <name evidence="2" type="ORF">DPMN_067114</name>
</gene>
<dbReference type="EMBL" id="JAIWYP010000014">
    <property type="protein sequence ID" value="KAH3707703.1"/>
    <property type="molecule type" value="Genomic_DNA"/>
</dbReference>
<reference evidence="2" key="1">
    <citation type="journal article" date="2019" name="bioRxiv">
        <title>The Genome of the Zebra Mussel, Dreissena polymorpha: A Resource for Invasive Species Research.</title>
        <authorList>
            <person name="McCartney M.A."/>
            <person name="Auch B."/>
            <person name="Kono T."/>
            <person name="Mallez S."/>
            <person name="Zhang Y."/>
            <person name="Obille A."/>
            <person name="Becker A."/>
            <person name="Abrahante J.E."/>
            <person name="Garbe J."/>
            <person name="Badalamenti J.P."/>
            <person name="Herman A."/>
            <person name="Mangelson H."/>
            <person name="Liachko I."/>
            <person name="Sullivan S."/>
            <person name="Sone E.D."/>
            <person name="Koren S."/>
            <person name="Silverstein K.A.T."/>
            <person name="Beckman K.B."/>
            <person name="Gohl D.M."/>
        </authorList>
    </citation>
    <scope>NUCLEOTIDE SEQUENCE</scope>
    <source>
        <strain evidence="2">Duluth1</strain>
        <tissue evidence="2">Whole animal</tissue>
    </source>
</reference>
<reference evidence="2" key="2">
    <citation type="submission" date="2020-11" db="EMBL/GenBank/DDBJ databases">
        <authorList>
            <person name="McCartney M.A."/>
            <person name="Auch B."/>
            <person name="Kono T."/>
            <person name="Mallez S."/>
            <person name="Becker A."/>
            <person name="Gohl D.M."/>
            <person name="Silverstein K.A.T."/>
            <person name="Koren S."/>
            <person name="Bechman K.B."/>
            <person name="Herman A."/>
            <person name="Abrahante J.E."/>
            <person name="Garbe J."/>
        </authorList>
    </citation>
    <scope>NUCLEOTIDE SEQUENCE</scope>
    <source>
        <strain evidence="2">Duluth1</strain>
        <tissue evidence="2">Whole animal</tissue>
    </source>
</reference>
<evidence type="ECO:0000313" key="3">
    <source>
        <dbReference type="Proteomes" id="UP000828390"/>
    </source>
</evidence>
<name>A0A9D4BVK9_DREPO</name>